<dbReference type="Pfam" id="PF12850">
    <property type="entry name" value="Metallophos_2"/>
    <property type="match status" value="1"/>
</dbReference>
<reference evidence="4" key="1">
    <citation type="submission" date="2023-05" db="EMBL/GenBank/DDBJ databases">
        <title>Mycoplasma phocimorsus sp. nov., isolated from Scandinavian patients with seal finger or septic arthritis after contact with seals.</title>
        <authorList>
            <person name="Skafte-Holm A."/>
            <person name="Pedersen T.R."/>
            <person name="Froelund M."/>
            <person name="Stegger M."/>
            <person name="Qvortrup K."/>
            <person name="Michaels D.L."/>
            <person name="Brown D.R."/>
            <person name="Jensen J.S."/>
        </authorList>
    </citation>
    <scope>NUCLEOTIDE SEQUENCE</scope>
    <source>
        <strain evidence="4">M5725</strain>
    </source>
</reference>
<dbReference type="NCBIfam" id="TIGR00040">
    <property type="entry name" value="yfcE"/>
    <property type="match status" value="1"/>
</dbReference>
<name>A0AAJ1PT03_9MOLU</name>
<sequence>MTTFIILSDNHGDLQVISDILSSEKYDIAIHLGDYLCESSFMKKHFDFYVAGNNDFDFNAKESYELEIEGLRISLQHGHLIGSYEQLEDVNFMFNYANKYKIDILMFGHTHTPLLFTNKSVTLINPGSTSLPRFGSKSGYVLLTLNEKMIVNLERKTLVRR</sequence>
<feature type="domain" description="Calcineurin-like phosphoesterase" evidence="3">
    <location>
        <begin position="4"/>
        <end position="147"/>
    </location>
</feature>
<dbReference type="InterPro" id="IPR000979">
    <property type="entry name" value="Phosphodiesterase_MJ0936/Vps29"/>
</dbReference>
<organism evidence="4 5">
    <name type="scientific">Mycoplasma phocimorsus</name>
    <dbReference type="NCBI Taxonomy" id="3045839"/>
    <lineage>
        <taxon>Bacteria</taxon>
        <taxon>Bacillati</taxon>
        <taxon>Mycoplasmatota</taxon>
        <taxon>Mollicutes</taxon>
        <taxon>Mycoplasmataceae</taxon>
        <taxon>Mycoplasma</taxon>
    </lineage>
</organism>
<proteinExistence type="inferred from homology"/>
<comment type="caution">
    <text evidence="4">The sequence shown here is derived from an EMBL/GenBank/DDBJ whole genome shotgun (WGS) entry which is preliminary data.</text>
</comment>
<evidence type="ECO:0000256" key="2">
    <source>
        <dbReference type="RuleBase" id="RU362039"/>
    </source>
</evidence>
<evidence type="ECO:0000259" key="3">
    <source>
        <dbReference type="Pfam" id="PF12850"/>
    </source>
</evidence>
<dbReference type="EC" id="3.1.4.-" evidence="2"/>
<dbReference type="SUPFAM" id="SSF56300">
    <property type="entry name" value="Metallo-dependent phosphatases"/>
    <property type="match status" value="1"/>
</dbReference>
<dbReference type="RefSeq" id="WP_283827167.1">
    <property type="nucleotide sequence ID" value="NZ_JASDDP010000010.1"/>
</dbReference>
<dbReference type="Gene3D" id="3.60.21.10">
    <property type="match status" value="1"/>
</dbReference>
<dbReference type="PANTHER" id="PTHR11124">
    <property type="entry name" value="VACUOLAR SORTING PROTEIN VPS29"/>
    <property type="match status" value="1"/>
</dbReference>
<dbReference type="GO" id="GO:0016787">
    <property type="term" value="F:hydrolase activity"/>
    <property type="evidence" value="ECO:0007669"/>
    <property type="project" value="UniProtKB-UniRule"/>
</dbReference>
<dbReference type="InterPro" id="IPR029052">
    <property type="entry name" value="Metallo-depent_PP-like"/>
</dbReference>
<accession>A0AAJ1PT03</accession>
<dbReference type="InterPro" id="IPR024654">
    <property type="entry name" value="Calcineurin-like_PHP_lpxH"/>
</dbReference>
<protein>
    <recommendedName>
        <fullName evidence="2">Phosphoesterase</fullName>
        <ecNumber evidence="2">3.1.4.-</ecNumber>
    </recommendedName>
</protein>
<dbReference type="EMBL" id="JASDDP010000010">
    <property type="protein sequence ID" value="MDJ1645652.1"/>
    <property type="molecule type" value="Genomic_DNA"/>
</dbReference>
<evidence type="ECO:0000313" key="4">
    <source>
        <dbReference type="EMBL" id="MDJ1645652.1"/>
    </source>
</evidence>
<keyword evidence="5" id="KW-1185">Reference proteome</keyword>
<comment type="similarity">
    <text evidence="1 2">Belongs to the metallophosphoesterase superfamily. YfcE family.</text>
</comment>
<evidence type="ECO:0000313" key="5">
    <source>
        <dbReference type="Proteomes" id="UP001224428"/>
    </source>
</evidence>
<gene>
    <name evidence="4" type="ORF">QLQ80_00915</name>
</gene>
<dbReference type="AlphaFoldDB" id="A0AAJ1PT03"/>
<dbReference type="Proteomes" id="UP001224428">
    <property type="component" value="Unassembled WGS sequence"/>
</dbReference>
<keyword evidence="2" id="KW-0479">Metal-binding</keyword>
<evidence type="ECO:0000256" key="1">
    <source>
        <dbReference type="ARBA" id="ARBA00008950"/>
    </source>
</evidence>
<dbReference type="GO" id="GO:0046872">
    <property type="term" value="F:metal ion binding"/>
    <property type="evidence" value="ECO:0007669"/>
    <property type="project" value="UniProtKB-KW"/>
</dbReference>
<comment type="cofactor">
    <cofactor evidence="2">
        <name>a divalent metal cation</name>
        <dbReference type="ChEBI" id="CHEBI:60240"/>
    </cofactor>
</comment>